<name>A0A0V0QZY4_PSEPJ</name>
<keyword evidence="1" id="KW-1133">Transmembrane helix</keyword>
<protein>
    <recommendedName>
        <fullName evidence="5">Transmembrane protein</fullName>
    </recommendedName>
</protein>
<evidence type="ECO:0000256" key="2">
    <source>
        <dbReference type="SAM" id="SignalP"/>
    </source>
</evidence>
<evidence type="ECO:0000313" key="4">
    <source>
        <dbReference type="Proteomes" id="UP000054937"/>
    </source>
</evidence>
<evidence type="ECO:0000256" key="1">
    <source>
        <dbReference type="SAM" id="Phobius"/>
    </source>
</evidence>
<evidence type="ECO:0008006" key="5">
    <source>
        <dbReference type="Google" id="ProtNLM"/>
    </source>
</evidence>
<keyword evidence="1" id="KW-0472">Membrane</keyword>
<dbReference type="Proteomes" id="UP000054937">
    <property type="component" value="Unassembled WGS sequence"/>
</dbReference>
<dbReference type="InParanoid" id="A0A0V0QZY4"/>
<evidence type="ECO:0000313" key="3">
    <source>
        <dbReference type="EMBL" id="KRX07629.1"/>
    </source>
</evidence>
<feature type="signal peptide" evidence="2">
    <location>
        <begin position="1"/>
        <end position="21"/>
    </location>
</feature>
<organism evidence="3 4">
    <name type="scientific">Pseudocohnilembus persalinus</name>
    <name type="common">Ciliate</name>
    <dbReference type="NCBI Taxonomy" id="266149"/>
    <lineage>
        <taxon>Eukaryota</taxon>
        <taxon>Sar</taxon>
        <taxon>Alveolata</taxon>
        <taxon>Ciliophora</taxon>
        <taxon>Intramacronucleata</taxon>
        <taxon>Oligohymenophorea</taxon>
        <taxon>Scuticociliatia</taxon>
        <taxon>Philasterida</taxon>
        <taxon>Pseudocohnilembidae</taxon>
        <taxon>Pseudocohnilembus</taxon>
    </lineage>
</organism>
<feature type="chain" id="PRO_5006867644" description="Transmembrane protein" evidence="2">
    <location>
        <begin position="22"/>
        <end position="136"/>
    </location>
</feature>
<sequence length="136" mass="15828">MKLYFIFVIIIALSFIDSVEASNPYDCEYWGYRYCTDYWGGCVYYDSNCAVPSVDGCYYCSIYSSYANDYYCGGYWDCVDFWDSWVFYVVLGCIGLLVLVLVIVIISKKKKQQQAAQRQQLLANQQQATMNQNYYA</sequence>
<reference evidence="3 4" key="1">
    <citation type="journal article" date="2015" name="Sci. Rep.">
        <title>Genome of the facultative scuticociliatosis pathogen Pseudocohnilembus persalinus provides insight into its virulence through horizontal gene transfer.</title>
        <authorList>
            <person name="Xiong J."/>
            <person name="Wang G."/>
            <person name="Cheng J."/>
            <person name="Tian M."/>
            <person name="Pan X."/>
            <person name="Warren A."/>
            <person name="Jiang C."/>
            <person name="Yuan D."/>
            <person name="Miao W."/>
        </authorList>
    </citation>
    <scope>NUCLEOTIDE SEQUENCE [LARGE SCALE GENOMIC DNA]</scope>
    <source>
        <strain evidence="3">36N120E</strain>
    </source>
</reference>
<dbReference type="EMBL" id="LDAU01000082">
    <property type="protein sequence ID" value="KRX07629.1"/>
    <property type="molecule type" value="Genomic_DNA"/>
</dbReference>
<keyword evidence="4" id="KW-1185">Reference proteome</keyword>
<keyword evidence="1" id="KW-0812">Transmembrane</keyword>
<accession>A0A0V0QZY4</accession>
<gene>
    <name evidence="3" type="ORF">PPERSA_11178</name>
</gene>
<dbReference type="AlphaFoldDB" id="A0A0V0QZY4"/>
<keyword evidence="2" id="KW-0732">Signal</keyword>
<feature type="transmembrane region" description="Helical" evidence="1">
    <location>
        <begin position="85"/>
        <end position="106"/>
    </location>
</feature>
<proteinExistence type="predicted"/>
<comment type="caution">
    <text evidence="3">The sequence shown here is derived from an EMBL/GenBank/DDBJ whole genome shotgun (WGS) entry which is preliminary data.</text>
</comment>